<dbReference type="GO" id="GO:0004519">
    <property type="term" value="F:endonuclease activity"/>
    <property type="evidence" value="ECO:0007669"/>
    <property type="project" value="InterPro"/>
</dbReference>
<accession>A0A9Q1H762</accession>
<dbReference type="EMBL" id="JAIZAY010000008">
    <property type="protein sequence ID" value="KAJ8038142.1"/>
    <property type="molecule type" value="Genomic_DNA"/>
</dbReference>
<dbReference type="Pfam" id="PF05551">
    <property type="entry name" value="zf-His_Me_endon"/>
    <property type="match status" value="1"/>
</dbReference>
<gene>
    <name evidence="2" type="ORF">HOLleu_19131</name>
</gene>
<dbReference type="InterPro" id="IPR044925">
    <property type="entry name" value="His-Me_finger_sf"/>
</dbReference>
<protein>
    <recommendedName>
        <fullName evidence="1">Zinc-binding loop region of homing endonuclease domain-containing protein</fullName>
    </recommendedName>
</protein>
<sequence>MTQEIERHEWTQAVAGRLQRKSRTEELNSCIRWEGAMRQTQPNAPKYSYMKVQLPDSHTKKSMRVHVLAYLVANIRLRDVLLSKDKGFDISHLCHHSLCINLEHLIAEDRALNNLRKACTRSGRCLRYGGHRECLL</sequence>
<reference evidence="2" key="1">
    <citation type="submission" date="2021-10" db="EMBL/GenBank/DDBJ databases">
        <title>Tropical sea cucumber genome reveals ecological adaptation and Cuvierian tubules defense mechanism.</title>
        <authorList>
            <person name="Chen T."/>
        </authorList>
    </citation>
    <scope>NUCLEOTIDE SEQUENCE</scope>
    <source>
        <strain evidence="2">Nanhai2018</strain>
        <tissue evidence="2">Muscle</tissue>
    </source>
</reference>
<dbReference type="OrthoDB" id="10172887at2759"/>
<dbReference type="InterPro" id="IPR044930">
    <property type="entry name" value="Homing_endonuclease_His-Me"/>
</dbReference>
<dbReference type="SUPFAM" id="SSF54060">
    <property type="entry name" value="His-Me finger endonucleases"/>
    <property type="match status" value="1"/>
</dbReference>
<feature type="domain" description="Zinc-binding loop region of homing endonuclease" evidence="1">
    <location>
        <begin position="38"/>
        <end position="124"/>
    </location>
</feature>
<evidence type="ECO:0000313" key="3">
    <source>
        <dbReference type="Proteomes" id="UP001152320"/>
    </source>
</evidence>
<evidence type="ECO:0000259" key="1">
    <source>
        <dbReference type="Pfam" id="PF05551"/>
    </source>
</evidence>
<keyword evidence="3" id="KW-1185">Reference proteome</keyword>
<dbReference type="Proteomes" id="UP001152320">
    <property type="component" value="Chromosome 8"/>
</dbReference>
<proteinExistence type="predicted"/>
<evidence type="ECO:0000313" key="2">
    <source>
        <dbReference type="EMBL" id="KAJ8038142.1"/>
    </source>
</evidence>
<dbReference type="InterPro" id="IPR008704">
    <property type="entry name" value="Endonuclease_Zinc-binding_loop"/>
</dbReference>
<comment type="caution">
    <text evidence="2">The sequence shown here is derived from an EMBL/GenBank/DDBJ whole genome shotgun (WGS) entry which is preliminary data.</text>
</comment>
<dbReference type="AlphaFoldDB" id="A0A9Q1H762"/>
<name>A0A9Q1H762_HOLLE</name>
<organism evidence="2 3">
    <name type="scientific">Holothuria leucospilota</name>
    <name type="common">Black long sea cucumber</name>
    <name type="synonym">Mertensiothuria leucospilota</name>
    <dbReference type="NCBI Taxonomy" id="206669"/>
    <lineage>
        <taxon>Eukaryota</taxon>
        <taxon>Metazoa</taxon>
        <taxon>Echinodermata</taxon>
        <taxon>Eleutherozoa</taxon>
        <taxon>Echinozoa</taxon>
        <taxon>Holothuroidea</taxon>
        <taxon>Aspidochirotacea</taxon>
        <taxon>Aspidochirotida</taxon>
        <taxon>Holothuriidae</taxon>
        <taxon>Holothuria</taxon>
    </lineage>
</organism>
<dbReference type="Gene3D" id="3.90.75.10">
    <property type="entry name" value="Homing Intron 3 (I-ppo) Encoded Endonuclease, Chain A"/>
    <property type="match status" value="1"/>
</dbReference>